<accession>A0AC58S750</accession>
<dbReference type="Proteomes" id="UP000790787">
    <property type="component" value="Chromosome 2"/>
</dbReference>
<evidence type="ECO:0000313" key="2">
    <source>
        <dbReference type="RefSeq" id="XP_075080827.1"/>
    </source>
</evidence>
<name>A0AC58S750_TOBAC</name>
<sequence>MRHGKNLVTSYYTKMKDLWDELDVLAPISSCDCEESRPSVEHLKSQRVLQFLMGLNESYGNVRSNILARRPVDSVNEAYAIVTQEESQRTLGVVDTHRDPLTMLVGKTQGFKPKGTWLICAHCGYKDHLKENFYKIVGYPPDFIRRKLNNLVETHASWVVEHSLVEDSDHMPIMQQLKISWIGRESNGLHILQREFKPTVGTVVTRRGNEADLWYLRMRHPSAVAMRHIPSLKNKVNNVVHEKCSVCPLAKQIRLPTAILDGKTPYELLYGKELRLDHIRVFGCLCYASSLPRGDKLAPRVRRTMLMGYSETQKGYRLFDLDTKTFFVSRDVSFREGIFPFRSMQIENEEEVLFMPVIDMTNINKHVQAHTLSSDHSQAHTPPPPPPPPPPPDHPPIMNMTIIIPQQFTTVDYDTHVGGITDLVLPDATPYQKLIGKLLYLAITRPDINFVVHVLSQFMQQPKASHWEATLRLVRYLMGSSGQGILLKNNPCTQLTVFCDSDWAACLNTRKSVTGYIVKLGDSIISWKLKKQHTMSRSSAEAEYRSMTAAISKVIWIIGLLKELNVSVTTPVKLF</sequence>
<keyword evidence="1" id="KW-1185">Reference proteome</keyword>
<proteinExistence type="predicted"/>
<gene>
    <name evidence="2" type="primary">LOC107797435</name>
</gene>
<evidence type="ECO:0000313" key="1">
    <source>
        <dbReference type="Proteomes" id="UP000790787"/>
    </source>
</evidence>
<organism evidence="1 2">
    <name type="scientific">Nicotiana tabacum</name>
    <name type="common">Common tobacco</name>
    <dbReference type="NCBI Taxonomy" id="4097"/>
    <lineage>
        <taxon>Eukaryota</taxon>
        <taxon>Viridiplantae</taxon>
        <taxon>Streptophyta</taxon>
        <taxon>Embryophyta</taxon>
        <taxon>Tracheophyta</taxon>
        <taxon>Spermatophyta</taxon>
        <taxon>Magnoliopsida</taxon>
        <taxon>eudicotyledons</taxon>
        <taxon>Gunneridae</taxon>
        <taxon>Pentapetalae</taxon>
        <taxon>asterids</taxon>
        <taxon>lamiids</taxon>
        <taxon>Solanales</taxon>
        <taxon>Solanaceae</taxon>
        <taxon>Nicotianoideae</taxon>
        <taxon>Nicotianeae</taxon>
        <taxon>Nicotiana</taxon>
    </lineage>
</organism>
<reference evidence="1" key="1">
    <citation type="journal article" date="2014" name="Nat. Commun.">
        <title>The tobacco genome sequence and its comparison with those of tomato and potato.</title>
        <authorList>
            <person name="Sierro N."/>
            <person name="Battey J.N."/>
            <person name="Ouadi S."/>
            <person name="Bakaher N."/>
            <person name="Bovet L."/>
            <person name="Willig A."/>
            <person name="Goepfert S."/>
            <person name="Peitsch M.C."/>
            <person name="Ivanov N.V."/>
        </authorList>
    </citation>
    <scope>NUCLEOTIDE SEQUENCE [LARGE SCALE GENOMIC DNA]</scope>
</reference>
<protein>
    <submittedName>
        <fullName evidence="2">Uncharacterized protein LOC107797435</fullName>
    </submittedName>
</protein>
<dbReference type="RefSeq" id="XP_075080827.1">
    <property type="nucleotide sequence ID" value="XM_075224726.1"/>
</dbReference>
<reference evidence="2" key="2">
    <citation type="submission" date="2025-08" db="UniProtKB">
        <authorList>
            <consortium name="RefSeq"/>
        </authorList>
    </citation>
    <scope>IDENTIFICATION</scope>
    <source>
        <tissue evidence="2">Leaf</tissue>
    </source>
</reference>